<reference evidence="2" key="1">
    <citation type="journal article" date="2014" name="Int. J. Syst. Evol. Microbiol.">
        <title>Complete genome sequence of Corynebacterium casei LMG S-19264T (=DSM 44701T), isolated from a smear-ripened cheese.</title>
        <authorList>
            <consortium name="US DOE Joint Genome Institute (JGI-PGF)"/>
            <person name="Walter F."/>
            <person name="Albersmeier A."/>
            <person name="Kalinowski J."/>
            <person name="Ruckert C."/>
        </authorList>
    </citation>
    <scope>NUCLEOTIDE SEQUENCE</scope>
    <source>
        <strain evidence="2">CGMCC 4.7110</strain>
    </source>
</reference>
<feature type="region of interest" description="Disordered" evidence="1">
    <location>
        <begin position="1"/>
        <end position="59"/>
    </location>
</feature>
<dbReference type="AlphaFoldDB" id="A0A917XQ27"/>
<proteinExistence type="predicted"/>
<evidence type="ECO:0000256" key="1">
    <source>
        <dbReference type="SAM" id="MobiDB-lite"/>
    </source>
</evidence>
<evidence type="ECO:0000313" key="2">
    <source>
        <dbReference type="EMBL" id="GGN44701.1"/>
    </source>
</evidence>
<protein>
    <submittedName>
        <fullName evidence="2">Uncharacterized protein</fullName>
    </submittedName>
</protein>
<feature type="compositionally biased region" description="Low complexity" evidence="1">
    <location>
        <begin position="42"/>
        <end position="59"/>
    </location>
</feature>
<organism evidence="2 3">
    <name type="scientific">Streptomyces fuscichromogenes</name>
    <dbReference type="NCBI Taxonomy" id="1324013"/>
    <lineage>
        <taxon>Bacteria</taxon>
        <taxon>Bacillati</taxon>
        <taxon>Actinomycetota</taxon>
        <taxon>Actinomycetes</taxon>
        <taxon>Kitasatosporales</taxon>
        <taxon>Streptomycetaceae</taxon>
        <taxon>Streptomyces</taxon>
    </lineage>
</organism>
<reference evidence="2" key="2">
    <citation type="submission" date="2020-09" db="EMBL/GenBank/DDBJ databases">
        <authorList>
            <person name="Sun Q."/>
            <person name="Zhou Y."/>
        </authorList>
    </citation>
    <scope>NUCLEOTIDE SEQUENCE</scope>
    <source>
        <strain evidence="2">CGMCC 4.7110</strain>
    </source>
</reference>
<feature type="compositionally biased region" description="Polar residues" evidence="1">
    <location>
        <begin position="1"/>
        <end position="10"/>
    </location>
</feature>
<dbReference type="RefSeq" id="WP_189269299.1">
    <property type="nucleotide sequence ID" value="NZ_BMML01000043.1"/>
</dbReference>
<accession>A0A917XQ27</accession>
<dbReference type="Proteomes" id="UP000653411">
    <property type="component" value="Unassembled WGS sequence"/>
</dbReference>
<comment type="caution">
    <text evidence="2">The sequence shown here is derived from an EMBL/GenBank/DDBJ whole genome shotgun (WGS) entry which is preliminary data.</text>
</comment>
<gene>
    <name evidence="2" type="ORF">GCM10011578_095950</name>
</gene>
<dbReference type="EMBL" id="BMML01000043">
    <property type="protein sequence ID" value="GGN44701.1"/>
    <property type="molecule type" value="Genomic_DNA"/>
</dbReference>
<sequence>MPTYLPSQLTGDRPHPGAAVTDPGTVEAWETDGGAGPRAEQTAGTPAARPAAPSATEVADLPPRARTLAEAAAANGWGVTVTSEGIAEGVHVRTITLTGAFPTPTTPAELTARCVWYGSSYWGEVSERNGRYAGGFGEFLAWVREAPAMCRAGRAAGWILPGSPLPGTELEIVPLPQWYDGAPRPRIAVRAARMYARYTQTIHHNDTGVPVREAPGYGQPHLSGDEVRAFLGGSLGFWLSSQATITDDETIIYRQTNRHSAITFTPDRESGVIITHPERYITADAYRVTGHGRLPQVWTQAAVRAAVSEATRPGPIDWPDGWALLMPDESVRFAPRGFPWKSGDVYIAEPTAPPQEWGPRCGTCDRYATEHDPARGWGRRCSAFQPPTDS</sequence>
<name>A0A917XQ27_9ACTN</name>
<evidence type="ECO:0000313" key="3">
    <source>
        <dbReference type="Proteomes" id="UP000653411"/>
    </source>
</evidence>
<keyword evidence="3" id="KW-1185">Reference proteome</keyword>